<dbReference type="PANTHER" id="PTHR35111">
    <property type="entry name" value="F10A5.9-RELATED"/>
    <property type="match status" value="1"/>
</dbReference>
<gene>
    <name evidence="1" type="ORF">ZIOFF_038933</name>
</gene>
<dbReference type="AlphaFoldDB" id="A0A8J5G659"/>
<accession>A0A8J5G659</accession>
<organism evidence="1 2">
    <name type="scientific">Zingiber officinale</name>
    <name type="common">Ginger</name>
    <name type="synonym">Amomum zingiber</name>
    <dbReference type="NCBI Taxonomy" id="94328"/>
    <lineage>
        <taxon>Eukaryota</taxon>
        <taxon>Viridiplantae</taxon>
        <taxon>Streptophyta</taxon>
        <taxon>Embryophyta</taxon>
        <taxon>Tracheophyta</taxon>
        <taxon>Spermatophyta</taxon>
        <taxon>Magnoliopsida</taxon>
        <taxon>Liliopsida</taxon>
        <taxon>Zingiberales</taxon>
        <taxon>Zingiberaceae</taxon>
        <taxon>Zingiber</taxon>
    </lineage>
</organism>
<sequence length="106" mass="12267">MKQERNRANDKATVAQCLPRQCRWRQGRTSTSTATRPAATLLERLREVVIKLIMFSAISRPRRPASAGSRERQQCCNYEDPRRSEAVEDCIEFFRMSSSTERNTKS</sequence>
<evidence type="ECO:0000313" key="2">
    <source>
        <dbReference type="Proteomes" id="UP000734854"/>
    </source>
</evidence>
<dbReference type="PANTHER" id="PTHR35111:SF1">
    <property type="entry name" value="OS04G0115900 PROTEIN"/>
    <property type="match status" value="1"/>
</dbReference>
<name>A0A8J5G659_ZINOF</name>
<reference evidence="1 2" key="1">
    <citation type="submission" date="2020-08" db="EMBL/GenBank/DDBJ databases">
        <title>Plant Genome Project.</title>
        <authorList>
            <person name="Zhang R.-G."/>
        </authorList>
    </citation>
    <scope>NUCLEOTIDE SEQUENCE [LARGE SCALE GENOMIC DNA]</scope>
    <source>
        <tissue evidence="1">Rhizome</tissue>
    </source>
</reference>
<comment type="caution">
    <text evidence="1">The sequence shown here is derived from an EMBL/GenBank/DDBJ whole genome shotgun (WGS) entry which is preliminary data.</text>
</comment>
<evidence type="ECO:0000313" key="1">
    <source>
        <dbReference type="EMBL" id="KAG6499177.1"/>
    </source>
</evidence>
<proteinExistence type="predicted"/>
<keyword evidence="2" id="KW-1185">Reference proteome</keyword>
<dbReference type="Proteomes" id="UP000734854">
    <property type="component" value="Unassembled WGS sequence"/>
</dbReference>
<protein>
    <submittedName>
        <fullName evidence="1">Uncharacterized protein</fullName>
    </submittedName>
</protein>
<dbReference type="EMBL" id="JACMSC010000011">
    <property type="protein sequence ID" value="KAG6499177.1"/>
    <property type="molecule type" value="Genomic_DNA"/>
</dbReference>